<dbReference type="InterPro" id="IPR002563">
    <property type="entry name" value="Flavin_Rdtase-like_dom"/>
</dbReference>
<dbReference type="Proteomes" id="UP000613030">
    <property type="component" value="Unassembled WGS sequence"/>
</dbReference>
<organism evidence="7 8">
    <name type="scientific">Chryseolinea lacunae</name>
    <dbReference type="NCBI Taxonomy" id="2801331"/>
    <lineage>
        <taxon>Bacteria</taxon>
        <taxon>Pseudomonadati</taxon>
        <taxon>Bacteroidota</taxon>
        <taxon>Cytophagia</taxon>
        <taxon>Cytophagales</taxon>
        <taxon>Fulvivirgaceae</taxon>
        <taxon>Chryseolinea</taxon>
    </lineage>
</organism>
<proteinExistence type="inferred from homology"/>
<sequence>MTINSNDILHWEDKYRIRFINSISGYKSVHLIGTQNAQGQTNLAIFNSVVHLGASPPLIGFVMRPLTVERHTYRNILAMECFTINHVHKSFLKQAHYTSAKFADTESEFTTCHLTEERVGQFAAPFVAESKIKLGLRLKEDITVRENGTHFMIGEIVHILIDDDLAEPDGQLDLERANDVCVTGLNQYSSVSKFIKLPAAKVTEMPDFKTKERADNVVFDKDTQRYNANLLPYGTNIGAPRIEATGVSTWKNSSISSFNHTFQNKIENLKNTYKQLINEYEVNQMLYQCKLNFEPLVGQTYHLYFDTNKDEKFLSLIPPDSWRMEHVGSFKLNHEKLWEKVV</sequence>
<evidence type="ECO:0000256" key="1">
    <source>
        <dbReference type="ARBA" id="ARBA00001917"/>
    </source>
</evidence>
<evidence type="ECO:0000256" key="4">
    <source>
        <dbReference type="ARBA" id="ARBA00038054"/>
    </source>
</evidence>
<dbReference type="PANTHER" id="PTHR33798:SF5">
    <property type="entry name" value="FLAVIN REDUCTASE LIKE DOMAIN-CONTAINING PROTEIN"/>
    <property type="match status" value="1"/>
</dbReference>
<dbReference type="EMBL" id="JAERRB010000017">
    <property type="protein sequence ID" value="MBL0745560.1"/>
    <property type="molecule type" value="Genomic_DNA"/>
</dbReference>
<dbReference type="Pfam" id="PF01613">
    <property type="entry name" value="Flavin_Reduct"/>
    <property type="match status" value="1"/>
</dbReference>
<keyword evidence="3" id="KW-0288">FMN</keyword>
<evidence type="ECO:0000313" key="8">
    <source>
        <dbReference type="Proteomes" id="UP000613030"/>
    </source>
</evidence>
<gene>
    <name evidence="7" type="ORF">JI741_30285</name>
</gene>
<dbReference type="Pfam" id="PF10504">
    <property type="entry name" value="DUF2452"/>
    <property type="match status" value="1"/>
</dbReference>
<name>A0ABS1L1I5_9BACT</name>
<evidence type="ECO:0000256" key="2">
    <source>
        <dbReference type="ARBA" id="ARBA00022630"/>
    </source>
</evidence>
<feature type="domain" description="Flavin reductase like" evidence="6">
    <location>
        <begin position="29"/>
        <end position="167"/>
    </location>
</feature>
<evidence type="ECO:0000259" key="6">
    <source>
        <dbReference type="Pfam" id="PF01613"/>
    </source>
</evidence>
<dbReference type="InterPro" id="IPR012349">
    <property type="entry name" value="Split_barrel_FMN-bd"/>
</dbReference>
<reference evidence="7 8" key="1">
    <citation type="submission" date="2021-01" db="EMBL/GenBank/DDBJ databases">
        <title>Chryseolinea sp. Jin1 Genome sequencing and assembly.</title>
        <authorList>
            <person name="Kim I."/>
        </authorList>
    </citation>
    <scope>NUCLEOTIDE SEQUENCE [LARGE SCALE GENOMIC DNA]</scope>
    <source>
        <strain evidence="7 8">Jin1</strain>
    </source>
</reference>
<evidence type="ECO:0000313" key="7">
    <source>
        <dbReference type="EMBL" id="MBL0745560.1"/>
    </source>
</evidence>
<dbReference type="Gene3D" id="2.30.110.10">
    <property type="entry name" value="Electron Transport, Fmn-binding Protein, Chain A"/>
    <property type="match status" value="1"/>
</dbReference>
<keyword evidence="5" id="KW-0175">Coiled coil</keyword>
<comment type="caution">
    <text evidence="7">The sequence shown here is derived from an EMBL/GenBank/DDBJ whole genome shotgun (WGS) entry which is preliminary data.</text>
</comment>
<dbReference type="PANTHER" id="PTHR33798">
    <property type="entry name" value="FLAVOPROTEIN OXYGENASE"/>
    <property type="match status" value="1"/>
</dbReference>
<dbReference type="InterPro" id="IPR019534">
    <property type="entry name" value="DUF2452"/>
</dbReference>
<evidence type="ECO:0000256" key="3">
    <source>
        <dbReference type="ARBA" id="ARBA00022643"/>
    </source>
</evidence>
<protein>
    <submittedName>
        <fullName evidence="7">DUF2452 domain-containing protein</fullName>
    </submittedName>
</protein>
<accession>A0ABS1L1I5</accession>
<keyword evidence="2" id="KW-0285">Flavoprotein</keyword>
<feature type="coiled-coil region" evidence="5">
    <location>
        <begin position="259"/>
        <end position="286"/>
    </location>
</feature>
<dbReference type="RefSeq" id="WP_202016053.1">
    <property type="nucleotide sequence ID" value="NZ_JAERRB010000017.1"/>
</dbReference>
<keyword evidence="8" id="KW-1185">Reference proteome</keyword>
<comment type="similarity">
    <text evidence="4">Belongs to the flavoredoxin family.</text>
</comment>
<comment type="cofactor">
    <cofactor evidence="1">
        <name>FMN</name>
        <dbReference type="ChEBI" id="CHEBI:58210"/>
    </cofactor>
</comment>
<evidence type="ECO:0000256" key="5">
    <source>
        <dbReference type="SAM" id="Coils"/>
    </source>
</evidence>
<dbReference type="SUPFAM" id="SSF50475">
    <property type="entry name" value="FMN-binding split barrel"/>
    <property type="match status" value="1"/>
</dbReference>